<dbReference type="PANTHER" id="PTHR33116">
    <property type="entry name" value="REVERSE TRANSCRIPTASE ZINC-BINDING DOMAIN-CONTAINING PROTEIN-RELATED-RELATED"/>
    <property type="match status" value="1"/>
</dbReference>
<comment type="caution">
    <text evidence="1">The sequence shown here is derived from an EMBL/GenBank/DDBJ whole genome shotgun (WGS) entry which is preliminary data.</text>
</comment>
<feature type="non-terminal residue" evidence="1">
    <location>
        <position position="115"/>
    </location>
</feature>
<accession>A0A392QI40</accession>
<evidence type="ECO:0000313" key="2">
    <source>
        <dbReference type="Proteomes" id="UP000265520"/>
    </source>
</evidence>
<dbReference type="GO" id="GO:0003964">
    <property type="term" value="F:RNA-directed DNA polymerase activity"/>
    <property type="evidence" value="ECO:0007669"/>
    <property type="project" value="UniProtKB-KW"/>
</dbReference>
<keyword evidence="2" id="KW-1185">Reference proteome</keyword>
<dbReference type="PANTHER" id="PTHR33116:SF86">
    <property type="entry name" value="REVERSE TRANSCRIPTASE DOMAIN-CONTAINING PROTEIN"/>
    <property type="match status" value="1"/>
</dbReference>
<name>A0A392QI40_9FABA</name>
<organism evidence="1 2">
    <name type="scientific">Trifolium medium</name>
    <dbReference type="NCBI Taxonomy" id="97028"/>
    <lineage>
        <taxon>Eukaryota</taxon>
        <taxon>Viridiplantae</taxon>
        <taxon>Streptophyta</taxon>
        <taxon>Embryophyta</taxon>
        <taxon>Tracheophyta</taxon>
        <taxon>Spermatophyta</taxon>
        <taxon>Magnoliopsida</taxon>
        <taxon>eudicotyledons</taxon>
        <taxon>Gunneridae</taxon>
        <taxon>Pentapetalae</taxon>
        <taxon>rosids</taxon>
        <taxon>fabids</taxon>
        <taxon>Fabales</taxon>
        <taxon>Fabaceae</taxon>
        <taxon>Papilionoideae</taxon>
        <taxon>50 kb inversion clade</taxon>
        <taxon>NPAAA clade</taxon>
        <taxon>Hologalegina</taxon>
        <taxon>IRL clade</taxon>
        <taxon>Trifolieae</taxon>
        <taxon>Trifolium</taxon>
    </lineage>
</organism>
<dbReference type="Proteomes" id="UP000265520">
    <property type="component" value="Unassembled WGS sequence"/>
</dbReference>
<protein>
    <submittedName>
        <fullName evidence="1">RNA-directed DNA polymerase (Reverse transcriptase)</fullName>
    </submittedName>
</protein>
<dbReference type="AlphaFoldDB" id="A0A392QI40"/>
<keyword evidence="1" id="KW-0695">RNA-directed DNA polymerase</keyword>
<proteinExistence type="predicted"/>
<reference evidence="1 2" key="1">
    <citation type="journal article" date="2018" name="Front. Plant Sci.">
        <title>Red Clover (Trifolium pratense) and Zigzag Clover (T. medium) - A Picture of Genomic Similarities and Differences.</title>
        <authorList>
            <person name="Dluhosova J."/>
            <person name="Istvanek J."/>
            <person name="Nedelnik J."/>
            <person name="Repkova J."/>
        </authorList>
    </citation>
    <scope>NUCLEOTIDE SEQUENCE [LARGE SCALE GENOMIC DNA]</scope>
    <source>
        <strain evidence="2">cv. 10/8</strain>
        <tissue evidence="1">Leaf</tissue>
    </source>
</reference>
<evidence type="ECO:0000313" key="1">
    <source>
        <dbReference type="EMBL" id="MCI22965.1"/>
    </source>
</evidence>
<keyword evidence="1" id="KW-0548">Nucleotidyltransferase</keyword>
<dbReference type="EMBL" id="LXQA010133364">
    <property type="protein sequence ID" value="MCI22965.1"/>
    <property type="molecule type" value="Genomic_DNA"/>
</dbReference>
<sequence length="115" mass="13430">MSVYLIPETTIKEIERMINSFWWGGGSNNGGIKWLAWDRMTYPKAFGGLGFRNLHLFNMAMVAKQGWNFMTKPNTLVAKVYKARWRIGDGTKINVMNEPWLKKEDGRWMQSPQEQ</sequence>
<keyword evidence="1" id="KW-0808">Transferase</keyword>